<reference evidence="7" key="1">
    <citation type="submission" date="2022-09" db="EMBL/GenBank/DDBJ databases">
        <title>Rhodovastum sp. nov. RN2-1 isolated from soil in Seongnam, South Korea.</title>
        <authorList>
            <person name="Le N.T."/>
        </authorList>
    </citation>
    <scope>NUCLEOTIDE SEQUENCE</scope>
    <source>
        <strain evidence="7">RN2-1</strain>
    </source>
</reference>
<organism evidence="7 8">
    <name type="scientific">Limobrevibacterium gyesilva</name>
    <dbReference type="NCBI Taxonomy" id="2991712"/>
    <lineage>
        <taxon>Bacteria</taxon>
        <taxon>Pseudomonadati</taxon>
        <taxon>Pseudomonadota</taxon>
        <taxon>Alphaproteobacteria</taxon>
        <taxon>Acetobacterales</taxon>
        <taxon>Acetobacteraceae</taxon>
        <taxon>Limobrevibacterium</taxon>
    </lineage>
</organism>
<evidence type="ECO:0000313" key="8">
    <source>
        <dbReference type="Proteomes" id="UP001165679"/>
    </source>
</evidence>
<dbReference type="Proteomes" id="UP001165679">
    <property type="component" value="Unassembled WGS sequence"/>
</dbReference>
<evidence type="ECO:0000259" key="6">
    <source>
        <dbReference type="Pfam" id="PF06271"/>
    </source>
</evidence>
<gene>
    <name evidence="7" type="ORF">OL599_16445</name>
</gene>
<evidence type="ECO:0000256" key="1">
    <source>
        <dbReference type="ARBA" id="ARBA00004141"/>
    </source>
</evidence>
<keyword evidence="8" id="KW-1185">Reference proteome</keyword>
<feature type="transmembrane region" description="Helical" evidence="5">
    <location>
        <begin position="27"/>
        <end position="60"/>
    </location>
</feature>
<name>A0AA41YTG5_9PROT</name>
<evidence type="ECO:0000256" key="5">
    <source>
        <dbReference type="SAM" id="Phobius"/>
    </source>
</evidence>
<proteinExistence type="predicted"/>
<evidence type="ECO:0000313" key="7">
    <source>
        <dbReference type="EMBL" id="MCW3476170.1"/>
    </source>
</evidence>
<evidence type="ECO:0000256" key="4">
    <source>
        <dbReference type="ARBA" id="ARBA00023136"/>
    </source>
</evidence>
<dbReference type="Pfam" id="PF06271">
    <property type="entry name" value="RDD"/>
    <property type="match status" value="1"/>
</dbReference>
<comment type="subcellular location">
    <subcellularLocation>
        <location evidence="1">Membrane</location>
        <topology evidence="1">Multi-pass membrane protein</topology>
    </subcellularLocation>
</comment>
<dbReference type="EMBL" id="JAPDNT010000016">
    <property type="protein sequence ID" value="MCW3476170.1"/>
    <property type="molecule type" value="Genomic_DNA"/>
</dbReference>
<feature type="transmembrane region" description="Helical" evidence="5">
    <location>
        <begin position="107"/>
        <end position="134"/>
    </location>
</feature>
<dbReference type="GO" id="GO:0016020">
    <property type="term" value="C:membrane"/>
    <property type="evidence" value="ECO:0007669"/>
    <property type="project" value="UniProtKB-SubCell"/>
</dbReference>
<comment type="caution">
    <text evidence="7">The sequence shown here is derived from an EMBL/GenBank/DDBJ whole genome shotgun (WGS) entry which is preliminary data.</text>
</comment>
<reference evidence="7" key="2">
    <citation type="submission" date="2022-10" db="EMBL/GenBank/DDBJ databases">
        <authorList>
            <person name="Trinh H.N."/>
        </authorList>
    </citation>
    <scope>NUCLEOTIDE SEQUENCE</scope>
    <source>
        <strain evidence="7">RN2-1</strain>
    </source>
</reference>
<dbReference type="AlphaFoldDB" id="A0AA41YTG5"/>
<evidence type="ECO:0000256" key="2">
    <source>
        <dbReference type="ARBA" id="ARBA00022692"/>
    </source>
</evidence>
<evidence type="ECO:0000256" key="3">
    <source>
        <dbReference type="ARBA" id="ARBA00022989"/>
    </source>
</evidence>
<accession>A0AA41YTG5</accession>
<keyword evidence="2 5" id="KW-0812">Transmembrane</keyword>
<feature type="domain" description="RDD" evidence="6">
    <location>
        <begin position="23"/>
        <end position="145"/>
    </location>
</feature>
<protein>
    <submittedName>
        <fullName evidence="7">RDD family protein</fullName>
    </submittedName>
</protein>
<dbReference type="InterPro" id="IPR010432">
    <property type="entry name" value="RDD"/>
</dbReference>
<sequence length="171" mass="18573">MIYEPTQADSALLQDDLLTRGVMFRRIIAWVLDAVLIALLCAGAWTFLVFFGVLTLGLGFPLLGLLPVIPVLYHWLTIASAMSATPGQAMMGLVVRRNDDLGSPTPLQALVFTVLFYVTVALGVIWMGVALLTVRHRTFHDMLSGLVVVRARALTPPTVFWNMPPGGASPV</sequence>
<dbReference type="RefSeq" id="WP_264714925.1">
    <property type="nucleotide sequence ID" value="NZ_JAPDNT010000016.1"/>
</dbReference>
<keyword evidence="4 5" id="KW-0472">Membrane</keyword>
<keyword evidence="3 5" id="KW-1133">Transmembrane helix</keyword>